<dbReference type="Pfam" id="PF00266">
    <property type="entry name" value="Aminotran_5"/>
    <property type="match status" value="1"/>
</dbReference>
<reference evidence="2" key="1">
    <citation type="submission" date="2022-11" db="EMBL/GenBank/DDBJ databases">
        <authorList>
            <person name="Petersen C."/>
        </authorList>
    </citation>
    <scope>NUCLEOTIDE SEQUENCE</scope>
    <source>
        <strain evidence="2">IBT 21917</strain>
    </source>
</reference>
<dbReference type="Proteomes" id="UP001146351">
    <property type="component" value="Unassembled WGS sequence"/>
</dbReference>
<organism evidence="2 3">
    <name type="scientific">Penicillium capsulatum</name>
    <dbReference type="NCBI Taxonomy" id="69766"/>
    <lineage>
        <taxon>Eukaryota</taxon>
        <taxon>Fungi</taxon>
        <taxon>Dikarya</taxon>
        <taxon>Ascomycota</taxon>
        <taxon>Pezizomycotina</taxon>
        <taxon>Eurotiomycetes</taxon>
        <taxon>Eurotiomycetidae</taxon>
        <taxon>Eurotiales</taxon>
        <taxon>Aspergillaceae</taxon>
        <taxon>Penicillium</taxon>
    </lineage>
</organism>
<dbReference type="SUPFAM" id="SSF53383">
    <property type="entry name" value="PLP-dependent transferases"/>
    <property type="match status" value="1"/>
</dbReference>
<evidence type="ECO:0000313" key="3">
    <source>
        <dbReference type="Proteomes" id="UP001146351"/>
    </source>
</evidence>
<gene>
    <name evidence="2" type="ORF">N7492_002544</name>
</gene>
<protein>
    <recommendedName>
        <fullName evidence="1">Aminotransferase class V domain-containing protein</fullName>
    </recommendedName>
</protein>
<reference evidence="2" key="2">
    <citation type="journal article" date="2023" name="IMA Fungus">
        <title>Comparative genomic study of the Penicillium genus elucidates a diverse pangenome and 15 lateral gene transfer events.</title>
        <authorList>
            <person name="Petersen C."/>
            <person name="Sorensen T."/>
            <person name="Nielsen M.R."/>
            <person name="Sondergaard T.E."/>
            <person name="Sorensen J.L."/>
            <person name="Fitzpatrick D.A."/>
            <person name="Frisvad J.C."/>
            <person name="Nielsen K.L."/>
        </authorList>
    </citation>
    <scope>NUCLEOTIDE SEQUENCE</scope>
    <source>
        <strain evidence="2">IBT 21917</strain>
    </source>
</reference>
<evidence type="ECO:0000259" key="1">
    <source>
        <dbReference type="Pfam" id="PF00266"/>
    </source>
</evidence>
<dbReference type="OrthoDB" id="420046at2759"/>
<name>A0A9W9LW45_9EURO</name>
<dbReference type="InterPro" id="IPR015422">
    <property type="entry name" value="PyrdxlP-dep_Trfase_small"/>
</dbReference>
<dbReference type="Gene3D" id="3.90.1150.10">
    <property type="entry name" value="Aspartate Aminotransferase, domain 1"/>
    <property type="match status" value="1"/>
</dbReference>
<dbReference type="InterPro" id="IPR015424">
    <property type="entry name" value="PyrdxlP-dep_Trfase"/>
</dbReference>
<dbReference type="InterPro" id="IPR000192">
    <property type="entry name" value="Aminotrans_V_dom"/>
</dbReference>
<dbReference type="Gene3D" id="3.40.640.10">
    <property type="entry name" value="Type I PLP-dependent aspartate aminotransferase-like (Major domain)"/>
    <property type="match status" value="1"/>
</dbReference>
<keyword evidence="3" id="KW-1185">Reference proteome</keyword>
<proteinExistence type="predicted"/>
<accession>A0A9W9LW45</accession>
<sequence length="414" mass="45602">MAFNEESCRAAFPSLKNNQIFFDNTGGSQTLGAVIDSICDYYTHSNVQLDASYAMSKQATSRFDGAHDICASYINAQPDEIVLGSATTQLFRNLSFALKLNKGDEIIVSSIDHEANIAPWVDLAEQKGLSLKWWKPNHLTSPKLLANDLEAIISEDTKLVCCTHASNILGTITDIKSIARVAHRYGALICVDGVGYAPHRPVDVKDLGVDFYCFSWYKVYGPHISMLYGSRTAQHHVRPLNHFFNSNIGLSDKLGLAGANYEMTQSLPHIIDYLGPAGGPMWNAIIEREEILQTTLIDYLRSRPEITIYGEPHGDAKIRLSTISFKVKGWNSQDFCEAIEAKTTYGVRSGTNYADRLVREVLGLGRDGVVRVGMLHYNTLSEVHGFISTLDEVLSGISAKKLAVANGQNGQNGH</sequence>
<dbReference type="InterPro" id="IPR015421">
    <property type="entry name" value="PyrdxlP-dep_Trfase_major"/>
</dbReference>
<dbReference type="PANTHER" id="PTHR43586">
    <property type="entry name" value="CYSTEINE DESULFURASE"/>
    <property type="match status" value="1"/>
</dbReference>
<feature type="domain" description="Aminotransferase class V" evidence="1">
    <location>
        <begin position="20"/>
        <end position="384"/>
    </location>
</feature>
<evidence type="ECO:0000313" key="2">
    <source>
        <dbReference type="EMBL" id="KAJ5179334.1"/>
    </source>
</evidence>
<comment type="caution">
    <text evidence="2">The sequence shown here is derived from an EMBL/GenBank/DDBJ whole genome shotgun (WGS) entry which is preliminary data.</text>
</comment>
<dbReference type="PANTHER" id="PTHR43586:SF21">
    <property type="entry name" value="PYRIDOXAL PHOSPHATE (PLP)-DEPENDENT ASPARTATE AMINOTRANSFERASE SUPERFAMILY"/>
    <property type="match status" value="1"/>
</dbReference>
<dbReference type="EMBL" id="JAPQKO010000002">
    <property type="protein sequence ID" value="KAJ5179334.1"/>
    <property type="molecule type" value="Genomic_DNA"/>
</dbReference>
<dbReference type="AlphaFoldDB" id="A0A9W9LW45"/>